<sequence>MGYIKQLDSLRAIAIFFVLCNHWLPEGNVLQSFSRVISAPDIFFTISGFLITMILLKDRRKAEANQTSKALAFKDFFLKRSLRIFPAYYLTILVTYVLKPHAVSNYSSYLSFTANFDMYAQKYWGNLTHLWSMSVEQQFYLFWPLLILFTPRRFLPYTILLFISIGIISQNTIPNREFLWVLPQTCFDALGIGALLAWVVVEKNSAFPWFHVALRFLGILSILVIAGQYIWGEIPVIHHRTLVSIIIAWLIAFFISEGNESANRVNLLFQNKALLLIGKMSYGIYLYHLTLYLQSRRPLGILNQSLPLPQFIRENHYLFVAENLILLFALAWLSWKFFELPVSNLKRHLKKEKTISVVRQTA</sequence>
<gene>
    <name evidence="3" type="ORF">EFB08_03660</name>
</gene>
<dbReference type="RefSeq" id="WP_123125517.1">
    <property type="nucleotide sequence ID" value="NZ_RJJD01000001.1"/>
</dbReference>
<evidence type="ECO:0000256" key="1">
    <source>
        <dbReference type="SAM" id="Phobius"/>
    </source>
</evidence>
<dbReference type="OrthoDB" id="9796461at2"/>
<keyword evidence="4" id="KW-1185">Reference proteome</keyword>
<dbReference type="GO" id="GO:0016020">
    <property type="term" value="C:membrane"/>
    <property type="evidence" value="ECO:0007669"/>
    <property type="project" value="TreeGrafter"/>
</dbReference>
<dbReference type="AlphaFoldDB" id="A0A3M9N2Q8"/>
<feature type="transmembrane region" description="Helical" evidence="1">
    <location>
        <begin position="212"/>
        <end position="231"/>
    </location>
</feature>
<dbReference type="GO" id="GO:0016747">
    <property type="term" value="F:acyltransferase activity, transferring groups other than amino-acyl groups"/>
    <property type="evidence" value="ECO:0007669"/>
    <property type="project" value="InterPro"/>
</dbReference>
<evidence type="ECO:0000313" key="4">
    <source>
        <dbReference type="Proteomes" id="UP000272117"/>
    </source>
</evidence>
<keyword evidence="3" id="KW-0012">Acyltransferase</keyword>
<feature type="transmembrane region" description="Helical" evidence="1">
    <location>
        <begin position="179"/>
        <end position="200"/>
    </location>
</feature>
<dbReference type="PANTHER" id="PTHR23028:SF53">
    <property type="entry name" value="ACYL_TRANSF_3 DOMAIN-CONTAINING PROTEIN"/>
    <property type="match status" value="1"/>
</dbReference>
<dbReference type="InterPro" id="IPR002656">
    <property type="entry name" value="Acyl_transf_3_dom"/>
</dbReference>
<name>A0A3M9N2Q8_9BACT</name>
<comment type="caution">
    <text evidence="3">The sequence shown here is derived from an EMBL/GenBank/DDBJ whole genome shotgun (WGS) entry which is preliminary data.</text>
</comment>
<evidence type="ECO:0000313" key="3">
    <source>
        <dbReference type="EMBL" id="RNI31617.1"/>
    </source>
</evidence>
<dbReference type="GO" id="GO:0009103">
    <property type="term" value="P:lipopolysaccharide biosynthetic process"/>
    <property type="evidence" value="ECO:0007669"/>
    <property type="project" value="TreeGrafter"/>
</dbReference>
<keyword evidence="1" id="KW-1133">Transmembrane helix</keyword>
<proteinExistence type="predicted"/>
<feature type="domain" description="Acyltransferase 3" evidence="2">
    <location>
        <begin position="5"/>
        <end position="312"/>
    </location>
</feature>
<keyword evidence="3" id="KW-0808">Transferase</keyword>
<feature type="transmembrane region" description="Helical" evidence="1">
    <location>
        <begin position="84"/>
        <end position="103"/>
    </location>
</feature>
<keyword evidence="1" id="KW-0472">Membrane</keyword>
<dbReference type="Pfam" id="PF01757">
    <property type="entry name" value="Acyl_transf_3"/>
    <property type="match status" value="1"/>
</dbReference>
<protein>
    <submittedName>
        <fullName evidence="3">Acyltransferase</fullName>
    </submittedName>
</protein>
<accession>A0A3M9N2Q8</accession>
<organism evidence="3 4">
    <name type="scientific">Rufibacter latericius</name>
    <dbReference type="NCBI Taxonomy" id="2487040"/>
    <lineage>
        <taxon>Bacteria</taxon>
        <taxon>Pseudomonadati</taxon>
        <taxon>Bacteroidota</taxon>
        <taxon>Cytophagia</taxon>
        <taxon>Cytophagales</taxon>
        <taxon>Hymenobacteraceae</taxon>
        <taxon>Rufibacter</taxon>
    </lineage>
</organism>
<dbReference type="EMBL" id="RJJD01000001">
    <property type="protein sequence ID" value="RNI31617.1"/>
    <property type="molecule type" value="Genomic_DNA"/>
</dbReference>
<feature type="transmembrane region" description="Helical" evidence="1">
    <location>
        <begin position="154"/>
        <end position="173"/>
    </location>
</feature>
<feature type="transmembrane region" description="Helical" evidence="1">
    <location>
        <begin position="123"/>
        <end position="142"/>
    </location>
</feature>
<dbReference type="Proteomes" id="UP000272117">
    <property type="component" value="Unassembled WGS sequence"/>
</dbReference>
<feature type="transmembrane region" description="Helical" evidence="1">
    <location>
        <begin position="315"/>
        <end position="338"/>
    </location>
</feature>
<feature type="transmembrane region" description="Helical" evidence="1">
    <location>
        <begin position="237"/>
        <end position="255"/>
    </location>
</feature>
<dbReference type="InterPro" id="IPR050879">
    <property type="entry name" value="Acyltransferase_3"/>
</dbReference>
<evidence type="ECO:0000259" key="2">
    <source>
        <dbReference type="Pfam" id="PF01757"/>
    </source>
</evidence>
<feature type="transmembrane region" description="Helical" evidence="1">
    <location>
        <begin position="36"/>
        <end position="56"/>
    </location>
</feature>
<keyword evidence="1" id="KW-0812">Transmembrane</keyword>
<reference evidence="3 4" key="1">
    <citation type="submission" date="2018-11" db="EMBL/GenBank/DDBJ databases">
        <title>Rufibacter latericius sp. nov., isolated from water in Baiyang Lake.</title>
        <authorList>
            <person name="Yang Y."/>
        </authorList>
    </citation>
    <scope>NUCLEOTIDE SEQUENCE [LARGE SCALE GENOMIC DNA]</scope>
    <source>
        <strain evidence="3 4">R-22-1c-1</strain>
    </source>
</reference>
<dbReference type="PANTHER" id="PTHR23028">
    <property type="entry name" value="ACETYLTRANSFERASE"/>
    <property type="match status" value="1"/>
</dbReference>
<feature type="transmembrane region" description="Helical" evidence="1">
    <location>
        <begin position="276"/>
        <end position="295"/>
    </location>
</feature>